<feature type="compositionally biased region" description="Basic and acidic residues" evidence="1">
    <location>
        <begin position="33"/>
        <end position="45"/>
    </location>
</feature>
<accession>A0A7X2G101</accession>
<evidence type="ECO:0000313" key="4">
    <source>
        <dbReference type="EMBL" id="MRG89776.1"/>
    </source>
</evidence>
<dbReference type="InterPro" id="IPR027417">
    <property type="entry name" value="P-loop_NTPase"/>
</dbReference>
<evidence type="ECO:0000256" key="1">
    <source>
        <dbReference type="SAM" id="MobiDB-lite"/>
    </source>
</evidence>
<comment type="caution">
    <text evidence="4">The sequence shown here is derived from an EMBL/GenBank/DDBJ whole genome shotgun (WGS) entry which is preliminary data.</text>
</comment>
<dbReference type="GO" id="GO:0003677">
    <property type="term" value="F:DNA binding"/>
    <property type="evidence" value="ECO:0007669"/>
    <property type="project" value="InterPro"/>
</dbReference>
<dbReference type="EMBL" id="WJND01000010">
    <property type="protein sequence ID" value="MRG89776.1"/>
    <property type="molecule type" value="Genomic_DNA"/>
</dbReference>
<dbReference type="GO" id="GO:0003916">
    <property type="term" value="F:DNA topoisomerase activity"/>
    <property type="evidence" value="ECO:0007669"/>
    <property type="project" value="InterPro"/>
</dbReference>
<feature type="domain" description="Helicase superfamily 3 single-stranded DNA/RNA virus" evidence="2">
    <location>
        <begin position="253"/>
        <end position="342"/>
    </location>
</feature>
<evidence type="ECO:0000259" key="3">
    <source>
        <dbReference type="Pfam" id="PF01719"/>
    </source>
</evidence>
<dbReference type="GO" id="GO:0003723">
    <property type="term" value="F:RNA binding"/>
    <property type="evidence" value="ECO:0007669"/>
    <property type="project" value="InterPro"/>
</dbReference>
<evidence type="ECO:0000259" key="2">
    <source>
        <dbReference type="Pfam" id="PF00910"/>
    </source>
</evidence>
<protein>
    <recommendedName>
        <fullName evidence="6">Replication protein</fullName>
    </recommendedName>
</protein>
<gene>
    <name evidence="4" type="ORF">GIX76_07215</name>
</gene>
<dbReference type="GO" id="GO:0006260">
    <property type="term" value="P:DNA replication"/>
    <property type="evidence" value="ECO:0007669"/>
    <property type="project" value="InterPro"/>
</dbReference>
<dbReference type="InterPro" id="IPR002631">
    <property type="entry name" value="Plasmid_rep_OBD"/>
</dbReference>
<dbReference type="Gene3D" id="3.40.1310.30">
    <property type="match status" value="1"/>
</dbReference>
<dbReference type="Proteomes" id="UP000460207">
    <property type="component" value="Unassembled WGS sequence"/>
</dbReference>
<sequence>MELVPSNRGEDIFFKLIAQQKGMKLLSENSQNEGKEGKKEEETSKVRSRVWMYTQQISDLPFSSTEALARRIKTIPNVDKIAWIVHDKDVNKKGKKVSPHVHVGFTLTKRTTISRLSKIINDRPQQITCFTKRGQSVANSTKNLMGYLIHHTKEAKQQGKHQYASSEVQANFDYPSYVEQTEKIKSTTEILDEYANENISRNEAEDLLKIQGGAVLARNVKNLDQLDTYLLEERCKRWVKKKEEKGDMIMVSWLSGFAGTGKTSFAKHFAEKRGLSYFVTTSQNDPFQGYRGEQILIFDEIRPNTISYADLLQICDPYLYRKNLTARYHNPPFQSDFIFLTSVYDPLQFYNSMNNVKSKIDTFEQLDRRIGMKLEFSYDQITQYVYDIDPKKNRWIVEYGSSYTNPYAKKGLGSMFTLRELQQYGDEIGEKEKNHQSRPQQSDD</sequence>
<proteinExistence type="predicted"/>
<dbReference type="SUPFAM" id="SSF52540">
    <property type="entry name" value="P-loop containing nucleoside triphosphate hydrolases"/>
    <property type="match status" value="1"/>
</dbReference>
<dbReference type="Gene3D" id="3.40.50.300">
    <property type="entry name" value="P-loop containing nucleotide triphosphate hydrolases"/>
    <property type="match status" value="1"/>
</dbReference>
<dbReference type="Pfam" id="PF00910">
    <property type="entry name" value="RNA_helicase"/>
    <property type="match status" value="1"/>
</dbReference>
<feature type="domain" description="Plasmid replication protein origin binding" evidence="3">
    <location>
        <begin position="44"/>
        <end position="173"/>
    </location>
</feature>
<name>A0A7X2G101_LIMRT</name>
<organism evidence="4 5">
    <name type="scientific">Limosilactobacillus reuteri</name>
    <name type="common">Lactobacillus reuteri</name>
    <dbReference type="NCBI Taxonomy" id="1598"/>
    <lineage>
        <taxon>Bacteria</taxon>
        <taxon>Bacillati</taxon>
        <taxon>Bacillota</taxon>
        <taxon>Bacilli</taxon>
        <taxon>Lactobacillales</taxon>
        <taxon>Lactobacillaceae</taxon>
        <taxon>Limosilactobacillus</taxon>
    </lineage>
</organism>
<dbReference type="GO" id="GO:0003724">
    <property type="term" value="F:RNA helicase activity"/>
    <property type="evidence" value="ECO:0007669"/>
    <property type="project" value="InterPro"/>
</dbReference>
<dbReference type="GO" id="GO:0005727">
    <property type="term" value="C:extrachromosomal circular DNA"/>
    <property type="evidence" value="ECO:0007669"/>
    <property type="project" value="InterPro"/>
</dbReference>
<reference evidence="4 5" key="1">
    <citation type="submission" date="2019-11" db="EMBL/GenBank/DDBJ databases">
        <title>Draft genome sequence of 12 host-associated Lactobacillus reuteri rodent strains.</title>
        <authorList>
            <person name="Zhang S."/>
            <person name="Ozcam M."/>
            <person name="Van Pijkeren J.P."/>
        </authorList>
    </citation>
    <scope>NUCLEOTIDE SEQUENCE [LARGE SCALE GENOMIC DNA]</scope>
    <source>
        <strain evidence="4 5">N4I</strain>
    </source>
</reference>
<dbReference type="InterPro" id="IPR000605">
    <property type="entry name" value="Helicase_SF3_ssDNA/RNA_vir"/>
</dbReference>
<evidence type="ECO:0000313" key="5">
    <source>
        <dbReference type="Proteomes" id="UP000460207"/>
    </source>
</evidence>
<evidence type="ECO:0008006" key="6">
    <source>
        <dbReference type="Google" id="ProtNLM"/>
    </source>
</evidence>
<dbReference type="Pfam" id="PF01719">
    <property type="entry name" value="Rep_OBD"/>
    <property type="match status" value="1"/>
</dbReference>
<feature type="region of interest" description="Disordered" evidence="1">
    <location>
        <begin position="26"/>
        <end position="45"/>
    </location>
</feature>
<dbReference type="AlphaFoldDB" id="A0A7X2G101"/>